<keyword evidence="4" id="KW-1185">Reference proteome</keyword>
<dbReference type="Proteomes" id="UP000015104">
    <property type="component" value="Unassembled WGS sequence"/>
</dbReference>
<evidence type="ECO:0000256" key="2">
    <source>
        <dbReference type="RuleBase" id="RU363116"/>
    </source>
</evidence>
<dbReference type="AlphaFoldDB" id="T1K9R1"/>
<evidence type="ECO:0000313" key="3">
    <source>
        <dbReference type="EnsemblMetazoa" id="tetur07g05860.1"/>
    </source>
</evidence>
<comment type="similarity">
    <text evidence="1 2">Belongs to the phospholipid scramblase family.</text>
</comment>
<dbReference type="EnsemblMetazoa" id="tetur07g05860.1">
    <property type="protein sequence ID" value="tetur07g05860.1"/>
    <property type="gene ID" value="tetur07g05860"/>
</dbReference>
<dbReference type="Pfam" id="PF03803">
    <property type="entry name" value="Scramblase"/>
    <property type="match status" value="1"/>
</dbReference>
<dbReference type="HOGENOM" id="CLU_053024_1_0_1"/>
<evidence type="ECO:0000313" key="4">
    <source>
        <dbReference type="Proteomes" id="UP000015104"/>
    </source>
</evidence>
<dbReference type="GO" id="GO:0005886">
    <property type="term" value="C:plasma membrane"/>
    <property type="evidence" value="ECO:0007669"/>
    <property type="project" value="TreeGrafter"/>
</dbReference>
<dbReference type="eggNOG" id="KOG0621">
    <property type="taxonomic scope" value="Eukaryota"/>
</dbReference>
<organism evidence="3 4">
    <name type="scientific">Tetranychus urticae</name>
    <name type="common">Two-spotted spider mite</name>
    <dbReference type="NCBI Taxonomy" id="32264"/>
    <lineage>
        <taxon>Eukaryota</taxon>
        <taxon>Metazoa</taxon>
        <taxon>Ecdysozoa</taxon>
        <taxon>Arthropoda</taxon>
        <taxon>Chelicerata</taxon>
        <taxon>Arachnida</taxon>
        <taxon>Acari</taxon>
        <taxon>Acariformes</taxon>
        <taxon>Trombidiformes</taxon>
        <taxon>Prostigmata</taxon>
        <taxon>Eleutherengona</taxon>
        <taxon>Raphignathae</taxon>
        <taxon>Tetranychoidea</taxon>
        <taxon>Tetranychidae</taxon>
        <taxon>Tetranychus</taxon>
    </lineage>
</organism>
<dbReference type="PANTHER" id="PTHR23248">
    <property type="entry name" value="PHOSPHOLIPID SCRAMBLASE-RELATED"/>
    <property type="match status" value="1"/>
</dbReference>
<dbReference type="PANTHER" id="PTHR23248:SF9">
    <property type="entry name" value="PHOSPHOLIPID SCRAMBLASE"/>
    <property type="match status" value="1"/>
</dbReference>
<name>T1K9R1_TETUR</name>
<keyword evidence="2" id="KW-0449">Lipoprotein</keyword>
<dbReference type="EMBL" id="CAEY01001892">
    <property type="status" value="NOT_ANNOTATED_CDS"/>
    <property type="molecule type" value="Genomic_DNA"/>
</dbReference>
<accession>T1K9R1</accession>
<comment type="function">
    <text evidence="2">May mediate accelerated ATP-independent bidirectional transbilayer migration of phospholipids upon binding calcium ions that results in a loss of phospholipid asymmetry in the plasma membrane.</text>
</comment>
<reference evidence="4" key="1">
    <citation type="submission" date="2011-08" db="EMBL/GenBank/DDBJ databases">
        <authorList>
            <person name="Rombauts S."/>
        </authorList>
    </citation>
    <scope>NUCLEOTIDE SEQUENCE</scope>
    <source>
        <strain evidence="4">London</strain>
    </source>
</reference>
<keyword evidence="2" id="KW-0106">Calcium</keyword>
<sequence>MFTPNSIQEPPGYLVDPPIETPSNRVVQPQPATHLVQPFHSELNYGAKLPLTNPDGWQPGRTVPFSPPGLESLIQIDQILVQQKACDMSNKYQMVNMKGQHIFTAIEDTTFCSMFCSGPLHTKITDSEEREVINLHRQMPCENCCFPGCLHDMQVTASGVSRL</sequence>
<proteinExistence type="inferred from homology"/>
<dbReference type="InterPro" id="IPR005552">
    <property type="entry name" value="Scramblase"/>
</dbReference>
<keyword evidence="2" id="KW-0564">Palmitate</keyword>
<dbReference type="GO" id="GO:0017128">
    <property type="term" value="F:phospholipid scramblase activity"/>
    <property type="evidence" value="ECO:0007669"/>
    <property type="project" value="InterPro"/>
</dbReference>
<reference evidence="3" key="2">
    <citation type="submission" date="2015-06" db="UniProtKB">
        <authorList>
            <consortium name="EnsemblMetazoa"/>
        </authorList>
    </citation>
    <scope>IDENTIFICATION</scope>
</reference>
<evidence type="ECO:0000256" key="1">
    <source>
        <dbReference type="ARBA" id="ARBA00005350"/>
    </source>
</evidence>
<protein>
    <recommendedName>
        <fullName evidence="2">Phospholipid scramblase</fullName>
    </recommendedName>
</protein>
<comment type="cofactor">
    <cofactor evidence="2">
        <name>Ca(2+)</name>
        <dbReference type="ChEBI" id="CHEBI:29108"/>
    </cofactor>
</comment>